<proteinExistence type="predicted"/>
<dbReference type="RefSeq" id="WP_283712135.1">
    <property type="nucleotide sequence ID" value="NZ_JASJEW010000001.1"/>
</dbReference>
<dbReference type="PIRSF" id="PIRSF033563">
    <property type="entry name" value="UCP033563"/>
    <property type="match status" value="1"/>
</dbReference>
<evidence type="ECO:0000313" key="2">
    <source>
        <dbReference type="Proteomes" id="UP001431693"/>
    </source>
</evidence>
<organism evidence="1 2">
    <name type="scientific">Kribbibacterium absianum</name>
    <dbReference type="NCBI Taxonomy" id="3044210"/>
    <lineage>
        <taxon>Bacteria</taxon>
        <taxon>Bacillati</taxon>
        <taxon>Actinomycetota</taxon>
        <taxon>Coriobacteriia</taxon>
        <taxon>Coriobacteriales</taxon>
        <taxon>Kribbibacteriaceae</taxon>
        <taxon>Kribbibacterium</taxon>
    </lineage>
</organism>
<evidence type="ECO:0000313" key="1">
    <source>
        <dbReference type="EMBL" id="MDJ1128490.1"/>
    </source>
</evidence>
<accession>A0ABT6ZHG9</accession>
<name>A0ABT6ZHG9_9ACTN</name>
<sequence length="409" mass="43955">MHVRPFAALRPVPEAAPRIAALPYDVVSADEARQVVADEPLSFLAVDLPETAFEPGHDPYAADVYEKGAELFQDYGDQGLLVQDPTPAFYVYELSNDQGAMTGLVCLVDVADYERGLVKRHENTRRAKEDDRVRHIGALAAQTGPVFLAYRDETPEGDFLREATELSRMLGAPVYDFRDRWGVRNQLWAVSDPEAMGELEWRAASLPCAYIADGHHRAASAARVAAERGGEATGLMAVLFPAGELTVLPYNRVVADCNGLSPEGLLRAIQGAGFVVAPAAAPVQPDAPGVFGLFTDGRWFTVAVGPELAAEVAKLPPAEQLDVAVLQDRVLGPILGIGDPREDPRIDFMGGNRGLDELAASAGEDGIAVSCFPTSAAQLMAVADDGALMPPKSTWFEPKLRSGLLFHRI</sequence>
<dbReference type="Proteomes" id="UP001431693">
    <property type="component" value="Unassembled WGS sequence"/>
</dbReference>
<dbReference type="PANTHER" id="PTHR36454">
    <property type="entry name" value="LMO2823 PROTEIN"/>
    <property type="match status" value="1"/>
</dbReference>
<keyword evidence="2" id="KW-1185">Reference proteome</keyword>
<dbReference type="EMBL" id="JASJEX010000001">
    <property type="protein sequence ID" value="MDJ1128490.1"/>
    <property type="molecule type" value="Genomic_DNA"/>
</dbReference>
<reference evidence="1" key="1">
    <citation type="submission" date="2023-05" db="EMBL/GenBank/DDBJ databases">
        <title>[olsenella] sp. nov., isolated from a pig farm feces dump.</title>
        <authorList>
            <person name="Chang Y.-H."/>
        </authorList>
    </citation>
    <scope>NUCLEOTIDE SEQUENCE</scope>
    <source>
        <strain evidence="1">YH-ols2217</strain>
    </source>
</reference>
<protein>
    <submittedName>
        <fullName evidence="1">DUF1015 family protein</fullName>
    </submittedName>
</protein>
<dbReference type="PANTHER" id="PTHR36454:SF1">
    <property type="entry name" value="DUF1015 DOMAIN-CONTAINING PROTEIN"/>
    <property type="match status" value="1"/>
</dbReference>
<comment type="caution">
    <text evidence="1">The sequence shown here is derived from an EMBL/GenBank/DDBJ whole genome shotgun (WGS) entry which is preliminary data.</text>
</comment>
<gene>
    <name evidence="1" type="ORF">QJ043_00090</name>
</gene>
<dbReference type="Pfam" id="PF06245">
    <property type="entry name" value="DUF1015"/>
    <property type="match status" value="1"/>
</dbReference>
<dbReference type="InterPro" id="IPR008323">
    <property type="entry name" value="UCP033563"/>
</dbReference>